<keyword evidence="7" id="KW-1185">Reference proteome</keyword>
<dbReference type="PROSITE" id="PS51257">
    <property type="entry name" value="PROKAR_LIPOPROTEIN"/>
    <property type="match status" value="1"/>
</dbReference>
<gene>
    <name evidence="6" type="ORF">O9H85_29635</name>
</gene>
<keyword evidence="3" id="KW-0175">Coiled coil</keyword>
<feature type="domain" description="CusB-like beta-barrel" evidence="4">
    <location>
        <begin position="273"/>
        <end position="346"/>
    </location>
</feature>
<dbReference type="NCBIfam" id="TIGR01730">
    <property type="entry name" value="RND_mfp"/>
    <property type="match status" value="1"/>
</dbReference>
<feature type="domain" description="CzcB-like barrel-sandwich hybrid" evidence="5">
    <location>
        <begin position="81"/>
        <end position="254"/>
    </location>
</feature>
<evidence type="ECO:0000259" key="5">
    <source>
        <dbReference type="Pfam" id="PF25973"/>
    </source>
</evidence>
<dbReference type="InterPro" id="IPR058792">
    <property type="entry name" value="Beta-barrel_RND_2"/>
</dbReference>
<comment type="caution">
    <text evidence="6">The sequence shown here is derived from an EMBL/GenBank/DDBJ whole genome shotgun (WGS) entry which is preliminary data.</text>
</comment>
<protein>
    <submittedName>
        <fullName evidence="6">Efflux RND transporter periplasmic adaptor subunit</fullName>
    </submittedName>
</protein>
<reference evidence="6 7" key="1">
    <citation type="submission" date="2022-12" db="EMBL/GenBank/DDBJ databases">
        <title>Draft genome sequence of Paenibacillus sp. dW9.</title>
        <authorList>
            <person name="Choi E.-W."/>
            <person name="Kim D.-U."/>
        </authorList>
    </citation>
    <scope>NUCLEOTIDE SEQUENCE [LARGE SCALE GENOMIC DNA]</scope>
    <source>
        <strain evidence="7">dW9</strain>
    </source>
</reference>
<name>A0ABT4QHX9_9BACL</name>
<evidence type="ECO:0000256" key="1">
    <source>
        <dbReference type="ARBA" id="ARBA00009477"/>
    </source>
</evidence>
<dbReference type="Gene3D" id="2.40.420.20">
    <property type="match status" value="1"/>
</dbReference>
<evidence type="ECO:0000259" key="4">
    <source>
        <dbReference type="Pfam" id="PF25954"/>
    </source>
</evidence>
<dbReference type="Pfam" id="PF25973">
    <property type="entry name" value="BSH_CzcB"/>
    <property type="match status" value="1"/>
</dbReference>
<dbReference type="EMBL" id="JAQAGZ010000024">
    <property type="protein sequence ID" value="MCZ8516476.1"/>
    <property type="molecule type" value="Genomic_DNA"/>
</dbReference>
<sequence>MRRKRRHRRQASYRNFKTVAVLGLSLSVIAGCSSIKLFQPEKEAMAQEQQVKTVKTLKVVKQKIGEIPEQAAEITASVQFDVLAETDGVVEEIFKKRGETVKQGDVILRLFSRDAKFEREKLVLAVKSTEDAINKARKDAELSRTELSQSIQKAEQGIVELTRNRNKTKNDYEAGTANKTQVQQAESQLSNAQLDLQFLKQKLKALTVADSSSLQTSLQEAQMNLQRFDELSSGLEVKAPADGILTEMQLQVGMPAGKGSKVGIIQKLDPVKVKAQLSEQAARLVRGKSELSFYLPGTSDKMRAGISFLSSVIDPQTKGYELSLEVPNPDLKFKPGMKTRIQLMDESEQNVLAIPVASILKKGEENFVFILVNGTVERRKVELGRLSDNELNQEVLSGVKEGDNLIISDPNQLKDQEKVQLASAVGQAKK</sequence>
<evidence type="ECO:0000256" key="2">
    <source>
        <dbReference type="ARBA" id="ARBA00022448"/>
    </source>
</evidence>
<proteinExistence type="inferred from homology"/>
<organism evidence="6 7">
    <name type="scientific">Paenibacillus gyeongsangnamensis</name>
    <dbReference type="NCBI Taxonomy" id="3388067"/>
    <lineage>
        <taxon>Bacteria</taxon>
        <taxon>Bacillati</taxon>
        <taxon>Bacillota</taxon>
        <taxon>Bacilli</taxon>
        <taxon>Bacillales</taxon>
        <taxon>Paenibacillaceae</taxon>
        <taxon>Paenibacillus</taxon>
    </lineage>
</organism>
<dbReference type="Gene3D" id="2.40.30.170">
    <property type="match status" value="1"/>
</dbReference>
<dbReference type="PANTHER" id="PTHR30097:SF4">
    <property type="entry name" value="SLR6042 PROTEIN"/>
    <property type="match status" value="1"/>
</dbReference>
<comment type="similarity">
    <text evidence="1">Belongs to the membrane fusion protein (MFP) (TC 8.A.1) family.</text>
</comment>
<evidence type="ECO:0000313" key="7">
    <source>
        <dbReference type="Proteomes" id="UP001527882"/>
    </source>
</evidence>
<dbReference type="PANTHER" id="PTHR30097">
    <property type="entry name" value="CATION EFFLUX SYSTEM PROTEIN CUSB"/>
    <property type="match status" value="1"/>
</dbReference>
<dbReference type="SUPFAM" id="SSF111369">
    <property type="entry name" value="HlyD-like secretion proteins"/>
    <property type="match status" value="1"/>
</dbReference>
<evidence type="ECO:0000313" key="6">
    <source>
        <dbReference type="EMBL" id="MCZ8516476.1"/>
    </source>
</evidence>
<dbReference type="InterPro" id="IPR051909">
    <property type="entry name" value="MFP_Cation_Efflux"/>
</dbReference>
<dbReference type="Gene3D" id="2.40.50.100">
    <property type="match status" value="1"/>
</dbReference>
<dbReference type="Proteomes" id="UP001527882">
    <property type="component" value="Unassembled WGS sequence"/>
</dbReference>
<dbReference type="RefSeq" id="WP_269885013.1">
    <property type="nucleotide sequence ID" value="NZ_JAQAGZ010000024.1"/>
</dbReference>
<feature type="coiled-coil region" evidence="3">
    <location>
        <begin position="119"/>
        <end position="209"/>
    </location>
</feature>
<dbReference type="InterPro" id="IPR006143">
    <property type="entry name" value="RND_pump_MFP"/>
</dbReference>
<evidence type="ECO:0000256" key="3">
    <source>
        <dbReference type="SAM" id="Coils"/>
    </source>
</evidence>
<keyword evidence="2" id="KW-0813">Transport</keyword>
<dbReference type="InterPro" id="IPR058647">
    <property type="entry name" value="BSH_CzcB-like"/>
</dbReference>
<dbReference type="Pfam" id="PF25954">
    <property type="entry name" value="Beta-barrel_RND_2"/>
    <property type="match status" value="1"/>
</dbReference>
<accession>A0ABT4QHX9</accession>